<keyword evidence="2" id="KW-1185">Reference proteome</keyword>
<evidence type="ECO:0000313" key="2">
    <source>
        <dbReference type="Proteomes" id="UP000295301"/>
    </source>
</evidence>
<dbReference type="AlphaFoldDB" id="A0A4R5VF90"/>
<dbReference type="OrthoDB" id="7876148at2"/>
<name>A0A4R5VF90_9RHOB</name>
<sequence length="80" mass="8736">MSAETRDTLADELARDTLAAMEEIGDDRLYTEVAKALGASSQSLEEAFLTSVRVRLAERNGRRFLESHLAAARAGKKPTV</sequence>
<proteinExistence type="predicted"/>
<organism evidence="1 2">
    <name type="scientific">Antarcticimicrobium luteum</name>
    <dbReference type="NCBI Taxonomy" id="2547397"/>
    <lineage>
        <taxon>Bacteria</taxon>
        <taxon>Pseudomonadati</taxon>
        <taxon>Pseudomonadota</taxon>
        <taxon>Alphaproteobacteria</taxon>
        <taxon>Rhodobacterales</taxon>
        <taxon>Paracoccaceae</taxon>
        <taxon>Antarcticimicrobium</taxon>
    </lineage>
</organism>
<dbReference type="RefSeq" id="WP_133358474.1">
    <property type="nucleotide sequence ID" value="NZ_SMUV01000049.1"/>
</dbReference>
<accession>A0A4R5VF90</accession>
<protein>
    <submittedName>
        <fullName evidence="1">Uncharacterized protein</fullName>
    </submittedName>
</protein>
<gene>
    <name evidence="1" type="ORF">E1832_04170</name>
</gene>
<comment type="caution">
    <text evidence="1">The sequence shown here is derived from an EMBL/GenBank/DDBJ whole genome shotgun (WGS) entry which is preliminary data.</text>
</comment>
<evidence type="ECO:0000313" key="1">
    <source>
        <dbReference type="EMBL" id="TDK51171.1"/>
    </source>
</evidence>
<dbReference type="Proteomes" id="UP000295301">
    <property type="component" value="Unassembled WGS sequence"/>
</dbReference>
<dbReference type="EMBL" id="SMUV01000049">
    <property type="protein sequence ID" value="TDK51171.1"/>
    <property type="molecule type" value="Genomic_DNA"/>
</dbReference>
<reference evidence="1 2" key="1">
    <citation type="submission" date="2019-03" db="EMBL/GenBank/DDBJ databases">
        <title>Ruegeria lutea sp. nov., a novel strain, isolated from marine sediment, the Masan Bay, South Korea.</title>
        <authorList>
            <person name="Kim J."/>
            <person name="Kim D.-Y."/>
            <person name="Lee S.-S."/>
        </authorList>
    </citation>
    <scope>NUCLEOTIDE SEQUENCE [LARGE SCALE GENOMIC DNA]</scope>
    <source>
        <strain evidence="1 2">318-1</strain>
    </source>
</reference>